<feature type="region of interest" description="Disordered" evidence="5">
    <location>
        <begin position="113"/>
        <end position="180"/>
    </location>
</feature>
<dbReference type="InterPro" id="IPR001841">
    <property type="entry name" value="Znf_RING"/>
</dbReference>
<keyword evidence="6" id="KW-0472">Membrane</keyword>
<evidence type="ECO:0000259" key="7">
    <source>
        <dbReference type="PROSITE" id="PS50089"/>
    </source>
</evidence>
<evidence type="ECO:0000256" key="1">
    <source>
        <dbReference type="ARBA" id="ARBA00022723"/>
    </source>
</evidence>
<gene>
    <name evidence="8" type="ORF">ACHAWO_012565</name>
</gene>
<dbReference type="SMART" id="SM00184">
    <property type="entry name" value="RING"/>
    <property type="match status" value="1"/>
</dbReference>
<dbReference type="Gene3D" id="3.30.40.10">
    <property type="entry name" value="Zinc/RING finger domain, C3HC4 (zinc finger)"/>
    <property type="match status" value="1"/>
</dbReference>
<dbReference type="InterPro" id="IPR013083">
    <property type="entry name" value="Znf_RING/FYVE/PHD"/>
</dbReference>
<dbReference type="Proteomes" id="UP001530400">
    <property type="component" value="Unassembled WGS sequence"/>
</dbReference>
<keyword evidence="2 4" id="KW-0863">Zinc-finger</keyword>
<evidence type="ECO:0000256" key="2">
    <source>
        <dbReference type="ARBA" id="ARBA00022771"/>
    </source>
</evidence>
<evidence type="ECO:0000256" key="6">
    <source>
        <dbReference type="SAM" id="Phobius"/>
    </source>
</evidence>
<keyword evidence="6" id="KW-0812">Transmembrane</keyword>
<organism evidence="8 9">
    <name type="scientific">Cyclotella atomus</name>
    <dbReference type="NCBI Taxonomy" id="382360"/>
    <lineage>
        <taxon>Eukaryota</taxon>
        <taxon>Sar</taxon>
        <taxon>Stramenopiles</taxon>
        <taxon>Ochrophyta</taxon>
        <taxon>Bacillariophyta</taxon>
        <taxon>Coscinodiscophyceae</taxon>
        <taxon>Thalassiosirophycidae</taxon>
        <taxon>Stephanodiscales</taxon>
        <taxon>Stephanodiscaceae</taxon>
        <taxon>Cyclotella</taxon>
    </lineage>
</organism>
<dbReference type="PANTHER" id="PTHR14155:SF627">
    <property type="entry name" value="OS06G0192800 PROTEIN"/>
    <property type="match status" value="1"/>
</dbReference>
<feature type="transmembrane region" description="Helical" evidence="6">
    <location>
        <begin position="6"/>
        <end position="22"/>
    </location>
</feature>
<keyword evidence="3" id="KW-0862">Zinc</keyword>
<evidence type="ECO:0000313" key="9">
    <source>
        <dbReference type="Proteomes" id="UP001530400"/>
    </source>
</evidence>
<dbReference type="PANTHER" id="PTHR14155">
    <property type="entry name" value="RING FINGER DOMAIN-CONTAINING"/>
    <property type="match status" value="1"/>
</dbReference>
<evidence type="ECO:0000256" key="4">
    <source>
        <dbReference type="PROSITE-ProRule" id="PRU00175"/>
    </source>
</evidence>
<keyword evidence="9" id="KW-1185">Reference proteome</keyword>
<keyword evidence="6" id="KW-1133">Transmembrane helix</keyword>
<name>A0ABD3QCT6_9STRA</name>
<dbReference type="SUPFAM" id="SSF57850">
    <property type="entry name" value="RING/U-box"/>
    <property type="match status" value="1"/>
</dbReference>
<keyword evidence="1" id="KW-0479">Metal-binding</keyword>
<feature type="compositionally biased region" description="Basic and acidic residues" evidence="5">
    <location>
        <begin position="166"/>
        <end position="180"/>
    </location>
</feature>
<dbReference type="AlphaFoldDB" id="A0ABD3QCT6"/>
<feature type="domain" description="RING-type" evidence="7">
    <location>
        <begin position="214"/>
        <end position="272"/>
    </location>
</feature>
<protein>
    <recommendedName>
        <fullName evidence="7">RING-type domain-containing protein</fullName>
    </recommendedName>
</protein>
<comment type="caution">
    <text evidence="8">The sequence shown here is derived from an EMBL/GenBank/DDBJ whole genome shotgun (WGS) entry which is preliminary data.</text>
</comment>
<feature type="compositionally biased region" description="Basic and acidic residues" evidence="5">
    <location>
        <begin position="113"/>
        <end position="137"/>
    </location>
</feature>
<dbReference type="PROSITE" id="PS50089">
    <property type="entry name" value="ZF_RING_2"/>
    <property type="match status" value="1"/>
</dbReference>
<dbReference type="GO" id="GO:0008270">
    <property type="term" value="F:zinc ion binding"/>
    <property type="evidence" value="ECO:0007669"/>
    <property type="project" value="UniProtKB-KW"/>
</dbReference>
<dbReference type="EMBL" id="JALLPJ020000250">
    <property type="protein sequence ID" value="KAL3797551.1"/>
    <property type="molecule type" value="Genomic_DNA"/>
</dbReference>
<evidence type="ECO:0000256" key="3">
    <source>
        <dbReference type="ARBA" id="ARBA00022833"/>
    </source>
</evidence>
<evidence type="ECO:0000313" key="8">
    <source>
        <dbReference type="EMBL" id="KAL3797551.1"/>
    </source>
</evidence>
<accession>A0ABD3QCT6</accession>
<dbReference type="InterPro" id="IPR053238">
    <property type="entry name" value="RING-H2_zinc_finger"/>
</dbReference>
<reference evidence="8 9" key="1">
    <citation type="submission" date="2024-10" db="EMBL/GenBank/DDBJ databases">
        <title>Updated reference genomes for cyclostephanoid diatoms.</title>
        <authorList>
            <person name="Roberts W.R."/>
            <person name="Alverson A.J."/>
        </authorList>
    </citation>
    <scope>NUCLEOTIDE SEQUENCE [LARGE SCALE GENOMIC DNA]</scope>
    <source>
        <strain evidence="8 9">AJA010-31</strain>
    </source>
</reference>
<sequence>MDAIYALFIYVIIVILCIHFCRKKCHSDSRTPSNASIANIPHAPADLERFRRQSHTRDQCSTTNVEERRELVRKNLFTKTISGEKSVADLTRLLAISRCYGGTIDEEIGCRPSADEIDTHKPDKVDAMETGVSHDDLTSNSTRSSAEPSAPPLSPTETTAENTTDIVHKEEGTASQVREETSGSLLHILANLTHNVSIRLSRQPQAADEKHYECSICLEEFNPNDTIGWAKDGGDPTTISSSESTNTGCDHIFHQECLVSWLESHDDCPLCRRKVVHADADVRFARWGDV</sequence>
<evidence type="ECO:0000256" key="5">
    <source>
        <dbReference type="SAM" id="MobiDB-lite"/>
    </source>
</evidence>
<proteinExistence type="predicted"/>
<dbReference type="Pfam" id="PF13639">
    <property type="entry name" value="zf-RING_2"/>
    <property type="match status" value="1"/>
</dbReference>